<dbReference type="Proteomes" id="UP000550501">
    <property type="component" value="Unassembled WGS sequence"/>
</dbReference>
<comment type="similarity">
    <text evidence="1">Belongs to the UPF0166 family.</text>
</comment>
<comment type="caution">
    <text evidence="2">The sequence shown here is derived from an EMBL/GenBank/DDBJ whole genome shotgun (WGS) entry which is preliminary data.</text>
</comment>
<evidence type="ECO:0000256" key="1">
    <source>
        <dbReference type="ARBA" id="ARBA00010554"/>
    </source>
</evidence>
<dbReference type="InterPro" id="IPR015867">
    <property type="entry name" value="N-reg_PII/ATP_PRibTrfase_C"/>
</dbReference>
<protein>
    <submittedName>
        <fullName evidence="2">PII-like signaling protein</fullName>
    </submittedName>
</protein>
<dbReference type="Gene3D" id="3.30.70.120">
    <property type="match status" value="3"/>
</dbReference>
<evidence type="ECO:0000313" key="3">
    <source>
        <dbReference type="Proteomes" id="UP000550501"/>
    </source>
</evidence>
<dbReference type="RefSeq" id="WP_183469560.1">
    <property type="nucleotide sequence ID" value="NZ_JACHVU010000006.1"/>
</dbReference>
<dbReference type="InterPro" id="IPR011322">
    <property type="entry name" value="N-reg_PII-like_a/b"/>
</dbReference>
<dbReference type="EMBL" id="JACHVU010000006">
    <property type="protein sequence ID" value="MBB2991649.1"/>
    <property type="molecule type" value="Genomic_DNA"/>
</dbReference>
<evidence type="ECO:0000313" key="2">
    <source>
        <dbReference type="EMBL" id="MBB2991649.1"/>
    </source>
</evidence>
<dbReference type="AlphaFoldDB" id="A0A839Q6Q6"/>
<gene>
    <name evidence="2" type="ORF">FHR72_003134</name>
</gene>
<accession>A0A839Q6Q6</accession>
<organism evidence="2 3">
    <name type="scientific">Mycolicibacterium iranicum</name>
    <name type="common">Mycobacterium iranicum</name>
    <dbReference type="NCBI Taxonomy" id="912594"/>
    <lineage>
        <taxon>Bacteria</taxon>
        <taxon>Bacillati</taxon>
        <taxon>Actinomycetota</taxon>
        <taxon>Actinomycetes</taxon>
        <taxon>Mycobacteriales</taxon>
        <taxon>Mycobacteriaceae</taxon>
        <taxon>Mycolicibacterium</taxon>
    </lineage>
</organism>
<reference evidence="2 3" key="1">
    <citation type="submission" date="2020-08" db="EMBL/GenBank/DDBJ databases">
        <title>The Agave Microbiome: Exploring the role of microbial communities in plant adaptations to desert environments.</title>
        <authorList>
            <person name="Partida-Martinez L.P."/>
        </authorList>
    </citation>
    <scope>NUCLEOTIDE SEQUENCE [LARGE SCALE GENOMIC DNA]</scope>
    <source>
        <strain evidence="2 3">AT2.18</strain>
    </source>
</reference>
<proteinExistence type="inferred from homology"/>
<dbReference type="InterPro" id="IPR003793">
    <property type="entry name" value="UPF0166"/>
</dbReference>
<dbReference type="PANTHER" id="PTHR35983">
    <property type="entry name" value="UPF0166 PROTEIN TM_0021"/>
    <property type="match status" value="1"/>
</dbReference>
<dbReference type="Pfam" id="PF02641">
    <property type="entry name" value="DUF190"/>
    <property type="match status" value="3"/>
</dbReference>
<dbReference type="PANTHER" id="PTHR35983:SF1">
    <property type="entry name" value="UPF0166 PROTEIN TM_0021"/>
    <property type="match status" value="1"/>
</dbReference>
<sequence length="349" mass="37535">MNRDILTLTVYFAERQRSGDRFLADAVLDLFERHRIANTVLLRGIAGFGPTNVVRTDRSLSLSEDPPVAVVAVDTAERISQLAAEVATLTDRAVLALERGSLLPDDPGTLDGDVQLSLHVGRRHRVAGRPGYLAVCDALHRHGFLGAEAYLGVDGTAAGQRRRARFFGRNRDVPVLVAGIGTAAQALRAADEVRGLLPEAWFTLEPVTVHRNGGGHVAGTPADDGAFRRMAVRTWESSLHHGQPIHRALIARLRQSDRAGGATVLRAIWGFRTPGEPHGDRLLQLARQVPVTTVVLDTAERIAAVFPIVDELTSGEGLVTSSPLTGLLELYDGQRRGHLGPGGETGLSK</sequence>
<keyword evidence="3" id="KW-1185">Reference proteome</keyword>
<name>A0A839Q6Q6_MYCIR</name>
<dbReference type="SUPFAM" id="SSF54913">
    <property type="entry name" value="GlnB-like"/>
    <property type="match status" value="3"/>
</dbReference>